<keyword evidence="4" id="KW-0808">Transferase</keyword>
<name>A0A429V669_9SPHN</name>
<evidence type="ECO:0000256" key="8">
    <source>
        <dbReference type="SAM" id="Phobius"/>
    </source>
</evidence>
<evidence type="ECO:0000256" key="6">
    <source>
        <dbReference type="ARBA" id="ARBA00022989"/>
    </source>
</evidence>
<keyword evidence="10" id="KW-1185">Reference proteome</keyword>
<dbReference type="EMBL" id="RWJF01000001">
    <property type="protein sequence ID" value="RST29448.1"/>
    <property type="molecule type" value="Genomic_DNA"/>
</dbReference>
<evidence type="ECO:0000256" key="5">
    <source>
        <dbReference type="ARBA" id="ARBA00022692"/>
    </source>
</evidence>
<keyword evidence="7 8" id="KW-0472">Membrane</keyword>
<proteinExistence type="predicted"/>
<organism evidence="9 10">
    <name type="scientific">Sphingomonas ginkgonis</name>
    <dbReference type="NCBI Taxonomy" id="2315330"/>
    <lineage>
        <taxon>Bacteria</taxon>
        <taxon>Pseudomonadati</taxon>
        <taxon>Pseudomonadota</taxon>
        <taxon>Alphaproteobacteria</taxon>
        <taxon>Sphingomonadales</taxon>
        <taxon>Sphingomonadaceae</taxon>
        <taxon>Sphingomonas</taxon>
    </lineage>
</organism>
<feature type="transmembrane region" description="Helical" evidence="8">
    <location>
        <begin position="228"/>
        <end position="248"/>
    </location>
</feature>
<evidence type="ECO:0000256" key="7">
    <source>
        <dbReference type="ARBA" id="ARBA00023136"/>
    </source>
</evidence>
<dbReference type="AlphaFoldDB" id="A0A429V669"/>
<gene>
    <name evidence="9" type="ORF">HMF7854_00340</name>
</gene>
<feature type="transmembrane region" description="Helical" evidence="8">
    <location>
        <begin position="378"/>
        <end position="394"/>
    </location>
</feature>
<reference evidence="9 10" key="1">
    <citation type="submission" date="2018-12" db="EMBL/GenBank/DDBJ databases">
        <title>Sphingomonas sp. HMF7854 Genome sequencing and assembly.</title>
        <authorList>
            <person name="Cha I."/>
            <person name="Kang H."/>
            <person name="Kim H."/>
            <person name="Kang J."/>
            <person name="Joh K."/>
        </authorList>
    </citation>
    <scope>NUCLEOTIDE SEQUENCE [LARGE SCALE GENOMIC DNA]</scope>
    <source>
        <strain evidence="9 10">HMF7854</strain>
    </source>
</reference>
<sequence>MTRHVPVLAGQPLRAPSLLARPAVLPLLIVAAGLLLRLLYLAHFGLYPFSLYEADRAAASVATSGVLGDAYQVGQGATAHLLPTTPLIAGLVYRLLGVHSPAAELLLALQSMLLVSAGFLLAYLAFARIGTPRGARLGALAFLCLLPTNFELETYWFKAWEGGLAVTLGALYLGLLLRLDRAAAPGARAIAGMAALAALAFFVSPQIGCGLYAATLLFMATRLPWRRWPLAIGAAVLALALLILPWTIRNERQFGAFIPLRSNFGLELAIAYHPLAVRPDQRDVFANRVNQIHPALPDNFRRMRAMGGEIPYNQALGDGAKAWIGAHPGAALRIAGRHLVEFLFPPLWYWQPIPPPPDWHPDSPAKLLLKRAEQSTSWLAYGLGFLGACWALALGDRRRRYAALMLVVTILPYAMVQPTLRYRYTALLLATFLAADLLAQATTAARAQWRPSRRPA</sequence>
<evidence type="ECO:0000313" key="10">
    <source>
        <dbReference type="Proteomes" id="UP000274661"/>
    </source>
</evidence>
<keyword evidence="5 8" id="KW-0812">Transmembrane</keyword>
<dbReference type="GO" id="GO:0016763">
    <property type="term" value="F:pentosyltransferase activity"/>
    <property type="evidence" value="ECO:0007669"/>
    <property type="project" value="TreeGrafter"/>
</dbReference>
<evidence type="ECO:0000256" key="2">
    <source>
        <dbReference type="ARBA" id="ARBA00022475"/>
    </source>
</evidence>
<evidence type="ECO:0000256" key="1">
    <source>
        <dbReference type="ARBA" id="ARBA00004651"/>
    </source>
</evidence>
<dbReference type="GO" id="GO:0009103">
    <property type="term" value="P:lipopolysaccharide biosynthetic process"/>
    <property type="evidence" value="ECO:0007669"/>
    <property type="project" value="UniProtKB-ARBA"/>
</dbReference>
<protein>
    <recommendedName>
        <fullName evidence="11">Glycosyltransferase RgtA/B/C/D-like domain-containing protein</fullName>
    </recommendedName>
</protein>
<dbReference type="Proteomes" id="UP000274661">
    <property type="component" value="Unassembled WGS sequence"/>
</dbReference>
<comment type="subcellular location">
    <subcellularLocation>
        <location evidence="1">Cell membrane</location>
        <topology evidence="1">Multi-pass membrane protein</topology>
    </subcellularLocation>
</comment>
<comment type="caution">
    <text evidence="9">The sequence shown here is derived from an EMBL/GenBank/DDBJ whole genome shotgun (WGS) entry which is preliminary data.</text>
</comment>
<evidence type="ECO:0000256" key="4">
    <source>
        <dbReference type="ARBA" id="ARBA00022679"/>
    </source>
</evidence>
<dbReference type="PANTHER" id="PTHR33908:SF11">
    <property type="entry name" value="MEMBRANE PROTEIN"/>
    <property type="match status" value="1"/>
</dbReference>
<evidence type="ECO:0000313" key="9">
    <source>
        <dbReference type="EMBL" id="RST29448.1"/>
    </source>
</evidence>
<keyword evidence="3" id="KW-0328">Glycosyltransferase</keyword>
<keyword evidence="6 8" id="KW-1133">Transmembrane helix</keyword>
<feature type="transmembrane region" description="Helical" evidence="8">
    <location>
        <begin position="156"/>
        <end position="177"/>
    </location>
</feature>
<keyword evidence="2" id="KW-1003">Cell membrane</keyword>
<dbReference type="InterPro" id="IPR050297">
    <property type="entry name" value="LipidA_mod_glycosyltrf_83"/>
</dbReference>
<evidence type="ECO:0000256" key="3">
    <source>
        <dbReference type="ARBA" id="ARBA00022676"/>
    </source>
</evidence>
<dbReference type="PANTHER" id="PTHR33908">
    <property type="entry name" value="MANNOSYLTRANSFERASE YKCB-RELATED"/>
    <property type="match status" value="1"/>
</dbReference>
<feature type="transmembrane region" description="Helical" evidence="8">
    <location>
        <begin position="401"/>
        <end position="420"/>
    </location>
</feature>
<feature type="transmembrane region" description="Helical" evidence="8">
    <location>
        <begin position="105"/>
        <end position="127"/>
    </location>
</feature>
<dbReference type="OrthoDB" id="7538213at2"/>
<dbReference type="GO" id="GO:0005886">
    <property type="term" value="C:plasma membrane"/>
    <property type="evidence" value="ECO:0007669"/>
    <property type="project" value="UniProtKB-SubCell"/>
</dbReference>
<feature type="transmembrane region" description="Helical" evidence="8">
    <location>
        <begin position="23"/>
        <end position="42"/>
    </location>
</feature>
<dbReference type="RefSeq" id="WP_126717291.1">
    <property type="nucleotide sequence ID" value="NZ_RWJF01000001.1"/>
</dbReference>
<accession>A0A429V669</accession>
<evidence type="ECO:0008006" key="11">
    <source>
        <dbReference type="Google" id="ProtNLM"/>
    </source>
</evidence>